<accession>A0A0D3HAY5</accession>
<sequence length="74" mass="7325">MVIGESQIKVNRICVGGFLDPAQRCAGAAIRRQPAGSIAGGGFCSYRHAAAAATDDGGVSPLPALPSTAKAAIS</sequence>
<keyword evidence="2" id="KW-1185">Reference proteome</keyword>
<dbReference type="Gramene" id="OBART10G01690.1">
    <property type="protein sequence ID" value="OBART10G01690.1"/>
    <property type="gene ID" value="OBART10G01690"/>
</dbReference>
<reference evidence="1" key="1">
    <citation type="journal article" date="2009" name="Rice">
        <title>De Novo Next Generation Sequencing of Plant Genomes.</title>
        <authorList>
            <person name="Rounsley S."/>
            <person name="Marri P.R."/>
            <person name="Yu Y."/>
            <person name="He R."/>
            <person name="Sisneros N."/>
            <person name="Goicoechea J.L."/>
            <person name="Lee S.J."/>
            <person name="Angelova A."/>
            <person name="Kudrna D."/>
            <person name="Luo M."/>
            <person name="Affourtit J."/>
            <person name="Desany B."/>
            <person name="Knight J."/>
            <person name="Niazi F."/>
            <person name="Egholm M."/>
            <person name="Wing R.A."/>
        </authorList>
    </citation>
    <scope>NUCLEOTIDE SEQUENCE [LARGE SCALE GENOMIC DNA]</scope>
    <source>
        <strain evidence="1">cv. IRGC 105608</strain>
    </source>
</reference>
<dbReference type="Proteomes" id="UP000026960">
    <property type="component" value="Chromosome 10"/>
</dbReference>
<evidence type="ECO:0000313" key="1">
    <source>
        <dbReference type="EnsemblPlants" id="OBART10G01690.1"/>
    </source>
</evidence>
<reference evidence="1" key="2">
    <citation type="submission" date="2015-03" db="UniProtKB">
        <authorList>
            <consortium name="EnsemblPlants"/>
        </authorList>
    </citation>
    <scope>IDENTIFICATION</scope>
</reference>
<organism evidence="1">
    <name type="scientific">Oryza barthii</name>
    <dbReference type="NCBI Taxonomy" id="65489"/>
    <lineage>
        <taxon>Eukaryota</taxon>
        <taxon>Viridiplantae</taxon>
        <taxon>Streptophyta</taxon>
        <taxon>Embryophyta</taxon>
        <taxon>Tracheophyta</taxon>
        <taxon>Spermatophyta</taxon>
        <taxon>Magnoliopsida</taxon>
        <taxon>Liliopsida</taxon>
        <taxon>Poales</taxon>
        <taxon>Poaceae</taxon>
        <taxon>BOP clade</taxon>
        <taxon>Oryzoideae</taxon>
        <taxon>Oryzeae</taxon>
        <taxon>Oryzinae</taxon>
        <taxon>Oryza</taxon>
    </lineage>
</organism>
<name>A0A0D3HAY5_9ORYZ</name>
<evidence type="ECO:0000313" key="2">
    <source>
        <dbReference type="Proteomes" id="UP000026960"/>
    </source>
</evidence>
<dbReference type="AlphaFoldDB" id="A0A0D3HAY5"/>
<dbReference type="HOGENOM" id="CLU_2945331_0_0_1"/>
<dbReference type="PaxDb" id="65489-OBART10G01690.1"/>
<dbReference type="EnsemblPlants" id="OBART10G01690.1">
    <property type="protein sequence ID" value="OBART10G01690.1"/>
    <property type="gene ID" value="OBART10G01690"/>
</dbReference>
<protein>
    <submittedName>
        <fullName evidence="1">Uncharacterized protein</fullName>
    </submittedName>
</protein>
<proteinExistence type="predicted"/>